<dbReference type="GO" id="GO:0032580">
    <property type="term" value="C:Golgi cisterna membrane"/>
    <property type="evidence" value="ECO:0007669"/>
    <property type="project" value="UniProtKB-SubCell"/>
</dbReference>
<protein>
    <recommendedName>
        <fullName evidence="9">Hexosyltransferase</fullName>
        <ecNumber evidence="9">2.4.1.-</ecNumber>
    </recommendedName>
</protein>
<feature type="region of interest" description="Disordered" evidence="10">
    <location>
        <begin position="341"/>
        <end position="370"/>
    </location>
</feature>
<evidence type="ECO:0000256" key="3">
    <source>
        <dbReference type="ARBA" id="ARBA00022679"/>
    </source>
</evidence>
<evidence type="ECO:0000256" key="1">
    <source>
        <dbReference type="ARBA" id="ARBA00004447"/>
    </source>
</evidence>
<keyword evidence="3 9" id="KW-0808">Transferase</keyword>
<dbReference type="Proteomes" id="UP000515135">
    <property type="component" value="Unplaced"/>
</dbReference>
<accession>A0A6P5A448</accession>
<dbReference type="AlphaFoldDB" id="A0A6P5A448"/>
<evidence type="ECO:0000256" key="5">
    <source>
        <dbReference type="ARBA" id="ARBA00022968"/>
    </source>
</evidence>
<dbReference type="OrthoDB" id="6135379at2759"/>
<comment type="similarity">
    <text evidence="2 9">Belongs to the chondroitin N-acetylgalactosaminyltransferase family.</text>
</comment>
<dbReference type="InterPro" id="IPR008428">
    <property type="entry name" value="Chond_GalNAc"/>
</dbReference>
<feature type="compositionally biased region" description="Low complexity" evidence="10">
    <location>
        <begin position="638"/>
        <end position="655"/>
    </location>
</feature>
<keyword evidence="6 9" id="KW-1133">Transmembrane helix</keyword>
<dbReference type="KEGG" id="bbel:109482671"/>
<dbReference type="SUPFAM" id="SSF53448">
    <property type="entry name" value="Nucleotide-diphospho-sugar transferases"/>
    <property type="match status" value="2"/>
</dbReference>
<keyword evidence="11" id="KW-1185">Reference proteome</keyword>
<evidence type="ECO:0000313" key="11">
    <source>
        <dbReference type="Proteomes" id="UP000515135"/>
    </source>
</evidence>
<evidence type="ECO:0000256" key="4">
    <source>
        <dbReference type="ARBA" id="ARBA00022692"/>
    </source>
</evidence>
<proteinExistence type="inferred from homology"/>
<dbReference type="InterPro" id="IPR029044">
    <property type="entry name" value="Nucleotide-diphossugar_trans"/>
</dbReference>
<evidence type="ECO:0000256" key="10">
    <source>
        <dbReference type="SAM" id="MobiDB-lite"/>
    </source>
</evidence>
<dbReference type="GeneID" id="109482671"/>
<keyword evidence="5 9" id="KW-0735">Signal-anchor</keyword>
<evidence type="ECO:0000256" key="2">
    <source>
        <dbReference type="ARBA" id="ARBA00009239"/>
    </source>
</evidence>
<dbReference type="PANTHER" id="PTHR12369:SF17">
    <property type="entry name" value="CHONDROITIN SULFATE SYNTHASE 1-LIKE"/>
    <property type="match status" value="1"/>
</dbReference>
<keyword evidence="8 9" id="KW-0472">Membrane</keyword>
<reference evidence="12" key="1">
    <citation type="submission" date="2025-08" db="UniProtKB">
        <authorList>
            <consortium name="RefSeq"/>
        </authorList>
    </citation>
    <scope>IDENTIFICATION</scope>
    <source>
        <tissue evidence="12">Gonad</tissue>
    </source>
</reference>
<keyword evidence="7 9" id="KW-0333">Golgi apparatus</keyword>
<dbReference type="InterPro" id="IPR051227">
    <property type="entry name" value="CS_glycosyltransferase"/>
</dbReference>
<sequence length="718" mass="80647">MKASTWVRGPRRRPRLSSVLRHKCLLPFLSGTIVGIALSTIFILLPFPTYLVSLLAGIDGQNADVTDSGISGELTVRQPLYVGVMTAGKFLHTRATACNNTWGRQVSKVEFFSQRGSWEDDRLPVVSLPGVSDDVYPPQTKAFRMLQHVCRTHGQRYDWFMRADDDSYIHVDRLMRFLAKIDSSKKVYMGQPGYGFPAVRHKLGLNGRNFCMGGPGVMFSRAAIQALCPHLETCMEEVMSAEEDVEIGRCVTNHLHIQCTRAWELSELFYHAYEEEFSEDRPFTGNLQKNRHLVKSLTLHHMKDPHVMYQVHRHFTTAAMNTTEQEIVDLQEALHSINNILPPSLHKPVPSSDQNSPPEEQPLPTKGEDSLPWVSFDATHVFSPEGVAQEMGLPWQQDLREVLESAIATATDQLPEGSKVSHLIGGYRRLHLNFGTEYVIDLAFRDPHGDQVTVRNRVTRPLLPAKVTGHAEHLPPNKSSPHVYIVVPVRQRDPGLQQFLRRYEEVVLSSRPPHRESLILVICTGGAGEDAGKGEEEHDGNVLDAKAVVDFYQRHFPRGQIRSAILDEAFSIRRGHRKGLELLREKSDSIVFLANTDVQFSRDFLTSCRKYAVKGHQVYLPMPGRSGWDVGNHGTAASNHGNSNHGKSNHGNSNHGNHDKGRGRNTGKELLYLPPNVQTGPNVCIYIDDVDKVDLYNFKSNSAKLQLFAAENLDSKRL</sequence>
<feature type="region of interest" description="Disordered" evidence="10">
    <location>
        <begin position="630"/>
        <end position="674"/>
    </location>
</feature>
<dbReference type="RefSeq" id="XP_019641054.1">
    <property type="nucleotide sequence ID" value="XM_019785495.1"/>
</dbReference>
<dbReference type="Pfam" id="PF05679">
    <property type="entry name" value="CHGN"/>
    <property type="match status" value="1"/>
</dbReference>
<evidence type="ECO:0000256" key="6">
    <source>
        <dbReference type="ARBA" id="ARBA00022989"/>
    </source>
</evidence>
<evidence type="ECO:0000256" key="8">
    <source>
        <dbReference type="ARBA" id="ARBA00023136"/>
    </source>
</evidence>
<dbReference type="Gene3D" id="3.90.550.50">
    <property type="match status" value="1"/>
</dbReference>
<evidence type="ECO:0000313" key="12">
    <source>
        <dbReference type="RefSeq" id="XP_019641054.1"/>
    </source>
</evidence>
<dbReference type="GO" id="GO:0047238">
    <property type="term" value="F:glucuronosyl-N-acetylgalactosaminyl-proteoglycan 4-beta-N-acetylgalactosaminyltransferase activity"/>
    <property type="evidence" value="ECO:0007669"/>
    <property type="project" value="TreeGrafter"/>
</dbReference>
<feature type="transmembrane region" description="Helical" evidence="9">
    <location>
        <begin position="20"/>
        <end position="45"/>
    </location>
</feature>
<gene>
    <name evidence="12" type="primary">LOC109482671</name>
</gene>
<comment type="subcellular location">
    <subcellularLocation>
        <location evidence="1 9">Golgi apparatus</location>
        <location evidence="1 9">Golgi stack membrane</location>
        <topology evidence="1 9">Single-pass type II membrane protein</topology>
    </subcellularLocation>
</comment>
<dbReference type="EC" id="2.4.1.-" evidence="9"/>
<organism evidence="11 12">
    <name type="scientific">Branchiostoma belcheri</name>
    <name type="common">Amphioxus</name>
    <dbReference type="NCBI Taxonomy" id="7741"/>
    <lineage>
        <taxon>Eukaryota</taxon>
        <taxon>Metazoa</taxon>
        <taxon>Chordata</taxon>
        <taxon>Cephalochordata</taxon>
        <taxon>Leptocardii</taxon>
        <taxon>Amphioxiformes</taxon>
        <taxon>Branchiostomatidae</taxon>
        <taxon>Branchiostoma</taxon>
    </lineage>
</organism>
<evidence type="ECO:0000256" key="7">
    <source>
        <dbReference type="ARBA" id="ARBA00023034"/>
    </source>
</evidence>
<name>A0A6P5A448_BRABE</name>
<dbReference type="PANTHER" id="PTHR12369">
    <property type="entry name" value="CHONDROITIN SYNTHASE"/>
    <property type="match status" value="1"/>
</dbReference>
<keyword evidence="4 9" id="KW-0812">Transmembrane</keyword>
<evidence type="ECO:0000256" key="9">
    <source>
        <dbReference type="RuleBase" id="RU364016"/>
    </source>
</evidence>